<reference evidence="1 2" key="1">
    <citation type="submission" date="2016-10" db="EMBL/GenBank/DDBJ databases">
        <authorList>
            <person name="Varghese N."/>
            <person name="Submissions S."/>
        </authorList>
    </citation>
    <scope>NUCLEOTIDE SEQUENCE [LARGE SCALE GENOMIC DNA]</scope>
    <source>
        <strain evidence="1 2">WG10</strain>
    </source>
</reference>
<dbReference type="InterPro" id="IPR027434">
    <property type="entry name" value="Homing_endonucl"/>
</dbReference>
<protein>
    <recommendedName>
        <fullName evidence="3">DOD-type homing endonuclease domain-containing protein</fullName>
    </recommendedName>
</protein>
<dbReference type="EMBL" id="FMYT01000002">
    <property type="protein sequence ID" value="SDC09476.1"/>
    <property type="molecule type" value="Genomic_DNA"/>
</dbReference>
<dbReference type="SUPFAM" id="SSF46785">
    <property type="entry name" value="Winged helix' DNA-binding domain"/>
    <property type="match status" value="1"/>
</dbReference>
<sequence>MTNCICGKKLKPGQKYCSRECGGKMHLLECEIIDQKYFNYAVGVLHGKGTLLKKGTVVTELDPGEAPFAQILKDNLDKAFNIQPKLYEVIRKDTKSKRYQLSYNSKSLQDKLKKIFGGFPKNNIEVDFPREYIAGWFDITGLTYKTASGEDLFMITTKNRGSLNTVIKELKKLGLHHIYIQHKYGEYLAIKEESKDDFINKIPLRNPYRIPSKDIERTSEYRRRGELQAVLIYYLKSENSLEVDELTKKIGETNSAISNNLARLKKKEIVDLSRRGTTWSMN</sequence>
<dbReference type="AlphaFoldDB" id="A0A1G6IUM8"/>
<name>A0A1G6IUM8_9FIRM</name>
<evidence type="ECO:0008006" key="3">
    <source>
        <dbReference type="Google" id="ProtNLM"/>
    </source>
</evidence>
<evidence type="ECO:0000313" key="2">
    <source>
        <dbReference type="Proteomes" id="UP000324896"/>
    </source>
</evidence>
<dbReference type="Proteomes" id="UP000324896">
    <property type="component" value="Unassembled WGS sequence"/>
</dbReference>
<gene>
    <name evidence="1" type="ORF">SAMN04488597_10274</name>
</gene>
<evidence type="ECO:0000313" key="1">
    <source>
        <dbReference type="EMBL" id="SDC09476.1"/>
    </source>
</evidence>
<dbReference type="RefSeq" id="WP_149796592.1">
    <property type="nucleotide sequence ID" value="NZ_FMYT01000002.1"/>
</dbReference>
<dbReference type="SUPFAM" id="SSF55608">
    <property type="entry name" value="Homing endonucleases"/>
    <property type="match status" value="1"/>
</dbReference>
<organism evidence="1 2">
    <name type="scientific">Halanaerobium congolense</name>
    <dbReference type="NCBI Taxonomy" id="54121"/>
    <lineage>
        <taxon>Bacteria</taxon>
        <taxon>Bacillati</taxon>
        <taxon>Bacillota</taxon>
        <taxon>Clostridia</taxon>
        <taxon>Halanaerobiales</taxon>
        <taxon>Halanaerobiaceae</taxon>
        <taxon>Halanaerobium</taxon>
    </lineage>
</organism>
<proteinExistence type="predicted"/>
<dbReference type="InterPro" id="IPR036390">
    <property type="entry name" value="WH_DNA-bd_sf"/>
</dbReference>
<accession>A0A1G6IUM8</accession>